<organism evidence="1 2">
    <name type="scientific">Fulvivirga imtechensis AK7</name>
    <dbReference type="NCBI Taxonomy" id="1237149"/>
    <lineage>
        <taxon>Bacteria</taxon>
        <taxon>Pseudomonadati</taxon>
        <taxon>Bacteroidota</taxon>
        <taxon>Cytophagia</taxon>
        <taxon>Cytophagales</taxon>
        <taxon>Fulvivirgaceae</taxon>
        <taxon>Fulvivirga</taxon>
    </lineage>
</organism>
<dbReference type="EMBL" id="AMZN01000014">
    <property type="protein sequence ID" value="ELR72935.1"/>
    <property type="molecule type" value="Genomic_DNA"/>
</dbReference>
<protein>
    <submittedName>
        <fullName evidence="1">Uncharacterized protein</fullName>
    </submittedName>
</protein>
<accession>L8JVV3</accession>
<dbReference type="STRING" id="1237149.C900_00896"/>
<reference evidence="1 2" key="1">
    <citation type="submission" date="2012-12" db="EMBL/GenBank/DDBJ databases">
        <title>Genome assembly of Fulvivirga imtechensis AK7.</title>
        <authorList>
            <person name="Nupur N."/>
            <person name="Khatri I."/>
            <person name="Kumar R."/>
            <person name="Subramanian S."/>
            <person name="Pinnaka A."/>
        </authorList>
    </citation>
    <scope>NUCLEOTIDE SEQUENCE [LARGE SCALE GENOMIC DNA]</scope>
    <source>
        <strain evidence="1 2">AK7</strain>
    </source>
</reference>
<proteinExistence type="predicted"/>
<evidence type="ECO:0000313" key="1">
    <source>
        <dbReference type="EMBL" id="ELR72935.1"/>
    </source>
</evidence>
<comment type="caution">
    <text evidence="1">The sequence shown here is derived from an EMBL/GenBank/DDBJ whole genome shotgun (WGS) entry which is preliminary data.</text>
</comment>
<dbReference type="AlphaFoldDB" id="L8JVV3"/>
<name>L8JVV3_9BACT</name>
<gene>
    <name evidence="1" type="ORF">C900_00896</name>
</gene>
<evidence type="ECO:0000313" key="2">
    <source>
        <dbReference type="Proteomes" id="UP000011135"/>
    </source>
</evidence>
<keyword evidence="2" id="KW-1185">Reference proteome</keyword>
<dbReference type="Proteomes" id="UP000011135">
    <property type="component" value="Unassembled WGS sequence"/>
</dbReference>
<sequence length="42" mass="4750">MIKSQPSDFLGNFSVKKYKIVKSDRIIQGSSKLNQPDSGFNF</sequence>